<keyword evidence="3" id="KW-1185">Reference proteome</keyword>
<dbReference type="Proteomes" id="UP000807716">
    <property type="component" value="Unassembled WGS sequence"/>
</dbReference>
<organism evidence="2 3">
    <name type="scientific">Actinomortierella ambigua</name>
    <dbReference type="NCBI Taxonomy" id="1343610"/>
    <lineage>
        <taxon>Eukaryota</taxon>
        <taxon>Fungi</taxon>
        <taxon>Fungi incertae sedis</taxon>
        <taxon>Mucoromycota</taxon>
        <taxon>Mortierellomycotina</taxon>
        <taxon>Mortierellomycetes</taxon>
        <taxon>Mortierellales</taxon>
        <taxon>Mortierellaceae</taxon>
        <taxon>Actinomortierella</taxon>
    </lineage>
</organism>
<name>A0A9P6Q616_9FUNG</name>
<dbReference type="EMBL" id="JAAAJB010000240">
    <property type="protein sequence ID" value="KAG0260705.1"/>
    <property type="molecule type" value="Genomic_DNA"/>
</dbReference>
<dbReference type="AlphaFoldDB" id="A0A9P6Q616"/>
<protein>
    <submittedName>
        <fullName evidence="2">Uncharacterized protein</fullName>
    </submittedName>
</protein>
<feature type="region of interest" description="Disordered" evidence="1">
    <location>
        <begin position="114"/>
        <end position="156"/>
    </location>
</feature>
<comment type="caution">
    <text evidence="2">The sequence shown here is derived from an EMBL/GenBank/DDBJ whole genome shotgun (WGS) entry which is preliminary data.</text>
</comment>
<proteinExistence type="predicted"/>
<sequence>MALITTKTLDNMATHDYDYTFWAVGDDESSFVKVPVEISNMVESPQEDYQSFQSNLAPAPAQIGIHAGSIGLTSTIKSVATKAKLIRNVLHSETVLKQAIEEVEELKRQIEAGVEEGVPDPFGRPRQQRQDSTPLVGLGLSTTSLPSSAKTEIDLI</sequence>
<evidence type="ECO:0000313" key="2">
    <source>
        <dbReference type="EMBL" id="KAG0260705.1"/>
    </source>
</evidence>
<evidence type="ECO:0000256" key="1">
    <source>
        <dbReference type="SAM" id="MobiDB-lite"/>
    </source>
</evidence>
<gene>
    <name evidence="2" type="ORF">DFQ27_003402</name>
</gene>
<reference evidence="2" key="1">
    <citation type="journal article" date="2020" name="Fungal Divers.">
        <title>Resolving the Mortierellaceae phylogeny through synthesis of multi-gene phylogenetics and phylogenomics.</title>
        <authorList>
            <person name="Vandepol N."/>
            <person name="Liber J."/>
            <person name="Desiro A."/>
            <person name="Na H."/>
            <person name="Kennedy M."/>
            <person name="Barry K."/>
            <person name="Grigoriev I.V."/>
            <person name="Miller A.N."/>
            <person name="O'Donnell K."/>
            <person name="Stajich J.E."/>
            <person name="Bonito G."/>
        </authorList>
    </citation>
    <scope>NUCLEOTIDE SEQUENCE</scope>
    <source>
        <strain evidence="2">BC1065</strain>
    </source>
</reference>
<dbReference type="OrthoDB" id="2414640at2759"/>
<feature type="compositionally biased region" description="Low complexity" evidence="1">
    <location>
        <begin position="132"/>
        <end position="148"/>
    </location>
</feature>
<accession>A0A9P6Q616</accession>
<evidence type="ECO:0000313" key="3">
    <source>
        <dbReference type="Proteomes" id="UP000807716"/>
    </source>
</evidence>